<keyword evidence="10 11" id="KW-0670">Pyruvate</keyword>
<reference evidence="13" key="1">
    <citation type="submission" date="2021-03" db="EMBL/GenBank/DDBJ databases">
        <authorList>
            <person name="Wang G."/>
        </authorList>
    </citation>
    <scope>NUCLEOTIDE SEQUENCE</scope>
    <source>
        <strain evidence="13">KCTC 12899</strain>
    </source>
</reference>
<keyword evidence="6 11" id="KW-0865">Zymogen</keyword>
<dbReference type="EC" id="4.1.1.65" evidence="11"/>
<evidence type="ECO:0000256" key="3">
    <source>
        <dbReference type="ARBA" id="ARBA00022793"/>
    </source>
</evidence>
<comment type="PTM">
    <text evidence="11">Is synthesized initially as an inactive proenzyme. Formation of the active enzyme involves a self-maturation process in which the active site pyruvoyl group is generated from an internal serine residue via an autocatalytic post-translational modification. Two non-identical subunits are generated from the proenzyme in this reaction, and the pyruvate is formed at the N-terminus of the alpha chain, which is derived from the carboxyl end of the proenzyme. The post-translation cleavage follows an unusual pathway, termed non-hydrolytic serinolysis, in which the side chain hydroxyl group of the serine supplies its oxygen atom to form the C-terminus of the beta chain, while the remainder of the serine residue undergoes an oxidative deamination to produce ammonia and the pyruvoyl prosthetic group on the alpha chain.</text>
</comment>
<proteinExistence type="inferred from homology"/>
<evidence type="ECO:0000256" key="4">
    <source>
        <dbReference type="ARBA" id="ARBA00023098"/>
    </source>
</evidence>
<evidence type="ECO:0000256" key="6">
    <source>
        <dbReference type="ARBA" id="ARBA00023145"/>
    </source>
</evidence>
<evidence type="ECO:0000256" key="10">
    <source>
        <dbReference type="ARBA" id="ARBA00023317"/>
    </source>
</evidence>
<name>A0A8J7QDT4_9BACT</name>
<dbReference type="Proteomes" id="UP000664417">
    <property type="component" value="Unassembled WGS sequence"/>
</dbReference>
<dbReference type="GO" id="GO:0004609">
    <property type="term" value="F:phosphatidylserine decarboxylase activity"/>
    <property type="evidence" value="ECO:0007669"/>
    <property type="project" value="UniProtKB-UniRule"/>
</dbReference>
<comment type="subcellular location">
    <subcellularLocation>
        <location evidence="11">Cell membrane</location>
        <topology evidence="11">Peripheral membrane protein</topology>
    </subcellularLocation>
</comment>
<evidence type="ECO:0000256" key="8">
    <source>
        <dbReference type="ARBA" id="ARBA00023239"/>
    </source>
</evidence>
<dbReference type="PANTHER" id="PTHR35809:SF1">
    <property type="entry name" value="ARCHAETIDYLSERINE DECARBOXYLASE PROENZYME-RELATED"/>
    <property type="match status" value="1"/>
</dbReference>
<comment type="pathway">
    <text evidence="11">Phospholipid metabolism; phosphatidylethanolamine biosynthesis; phosphatidylethanolamine from CDP-diacylglycerol: step 2/2.</text>
</comment>
<dbReference type="NCBIfam" id="NF003678">
    <property type="entry name" value="PRK05305.1-2"/>
    <property type="match status" value="1"/>
</dbReference>
<feature type="modified residue" description="Pyruvic acid (Ser); by autocatalysis" evidence="11">
    <location>
        <position position="177"/>
    </location>
</feature>
<dbReference type="AlphaFoldDB" id="A0A8J7QDT4"/>
<gene>
    <name evidence="11" type="primary">psd</name>
    <name evidence="13" type="ORF">J3U88_11980</name>
</gene>
<comment type="similarity">
    <text evidence="11">Belongs to the phosphatidylserine decarboxylase family. PSD-A subfamily.</text>
</comment>
<dbReference type="HAMAP" id="MF_00664">
    <property type="entry name" value="PS_decarb_PSD_A"/>
    <property type="match status" value="1"/>
</dbReference>
<dbReference type="GO" id="GO:0005886">
    <property type="term" value="C:plasma membrane"/>
    <property type="evidence" value="ECO:0007669"/>
    <property type="project" value="UniProtKB-SubCell"/>
</dbReference>
<evidence type="ECO:0000256" key="12">
    <source>
        <dbReference type="SAM" id="Phobius"/>
    </source>
</evidence>
<evidence type="ECO:0000256" key="5">
    <source>
        <dbReference type="ARBA" id="ARBA00023136"/>
    </source>
</evidence>
<evidence type="ECO:0000256" key="1">
    <source>
        <dbReference type="ARBA" id="ARBA00022475"/>
    </source>
</evidence>
<evidence type="ECO:0000313" key="14">
    <source>
        <dbReference type="Proteomes" id="UP000664417"/>
    </source>
</evidence>
<keyword evidence="14" id="KW-1185">Reference proteome</keyword>
<keyword evidence="7 11" id="KW-0594">Phospholipid biosynthesis</keyword>
<feature type="chain" id="PRO_5035346595" description="Phosphatidylserine decarboxylase alpha chain" evidence="11">
    <location>
        <begin position="177"/>
        <end position="208"/>
    </location>
</feature>
<comment type="caution">
    <text evidence="13">The sequence shown here is derived from an EMBL/GenBank/DDBJ whole genome shotgun (WGS) entry which is preliminary data.</text>
</comment>
<organism evidence="13 14">
    <name type="scientific">Acanthopleuribacter pedis</name>
    <dbReference type="NCBI Taxonomy" id="442870"/>
    <lineage>
        <taxon>Bacteria</taxon>
        <taxon>Pseudomonadati</taxon>
        <taxon>Acidobacteriota</taxon>
        <taxon>Holophagae</taxon>
        <taxon>Acanthopleuribacterales</taxon>
        <taxon>Acanthopleuribacteraceae</taxon>
        <taxon>Acanthopleuribacter</taxon>
    </lineage>
</organism>
<feature type="site" description="Cleavage (non-hydrolytic); by autocatalysis" evidence="11">
    <location>
        <begin position="176"/>
        <end position="177"/>
    </location>
</feature>
<dbReference type="RefSeq" id="WP_207859000.1">
    <property type="nucleotide sequence ID" value="NZ_JAFREP010000008.1"/>
</dbReference>
<accession>A0A8J7QDT4</accession>
<keyword evidence="12" id="KW-0812">Transmembrane</keyword>
<feature type="chain" id="PRO_5035346594" description="Phosphatidylserine decarboxylase beta chain" evidence="11">
    <location>
        <begin position="1"/>
        <end position="176"/>
    </location>
</feature>
<feature type="transmembrane region" description="Helical" evidence="12">
    <location>
        <begin position="20"/>
        <end position="48"/>
    </location>
</feature>
<comment type="function">
    <text evidence="11">Catalyzes the formation of phosphatidylethanolamine (PtdEtn) from phosphatidylserine (PtdSer).</text>
</comment>
<protein>
    <recommendedName>
        <fullName evidence="11">Phosphatidylserine decarboxylase proenzyme</fullName>
        <ecNumber evidence="11">4.1.1.65</ecNumber>
    </recommendedName>
    <component>
        <recommendedName>
            <fullName evidence="11">Phosphatidylserine decarboxylase alpha chain</fullName>
        </recommendedName>
    </component>
    <component>
        <recommendedName>
            <fullName evidence="11">Phosphatidylserine decarboxylase beta chain</fullName>
        </recommendedName>
    </component>
</protein>
<dbReference type="EMBL" id="JAFREP010000008">
    <property type="protein sequence ID" value="MBO1319181.1"/>
    <property type="molecule type" value="Genomic_DNA"/>
</dbReference>
<keyword evidence="8 11" id="KW-0456">Lyase</keyword>
<comment type="catalytic activity">
    <reaction evidence="11">
        <text>a 1,2-diacyl-sn-glycero-3-phospho-L-serine + H(+) = a 1,2-diacyl-sn-glycero-3-phosphoethanolamine + CO2</text>
        <dbReference type="Rhea" id="RHEA:20828"/>
        <dbReference type="ChEBI" id="CHEBI:15378"/>
        <dbReference type="ChEBI" id="CHEBI:16526"/>
        <dbReference type="ChEBI" id="CHEBI:57262"/>
        <dbReference type="ChEBI" id="CHEBI:64612"/>
        <dbReference type="EC" id="4.1.1.65"/>
    </reaction>
</comment>
<keyword evidence="12" id="KW-1133">Transmembrane helix</keyword>
<comment type="cofactor">
    <cofactor evidence="11">
        <name>pyruvate</name>
        <dbReference type="ChEBI" id="CHEBI:15361"/>
    </cofactor>
    <text evidence="11">Binds 1 pyruvoyl group covalently per subunit.</text>
</comment>
<keyword evidence="5 11" id="KW-0472">Membrane</keyword>
<keyword evidence="4 11" id="KW-0443">Lipid metabolism</keyword>
<dbReference type="GO" id="GO:0006646">
    <property type="term" value="P:phosphatidylethanolamine biosynthetic process"/>
    <property type="evidence" value="ECO:0007669"/>
    <property type="project" value="UniProtKB-UniRule"/>
</dbReference>
<evidence type="ECO:0000256" key="11">
    <source>
        <dbReference type="HAMAP-Rule" id="MF_00664"/>
    </source>
</evidence>
<comment type="subunit">
    <text evidence="11">Heterodimer of a large membrane-associated beta subunit and a small pyruvoyl-containing alpha subunit.</text>
</comment>
<keyword evidence="2 11" id="KW-0444">Lipid biosynthesis</keyword>
<evidence type="ECO:0000256" key="2">
    <source>
        <dbReference type="ARBA" id="ARBA00022516"/>
    </source>
</evidence>
<keyword evidence="9 11" id="KW-1208">Phospholipid metabolism</keyword>
<feature type="active site" description="Schiff-base intermediate with substrate; via pyruvic acid" evidence="11">
    <location>
        <position position="177"/>
    </location>
</feature>
<evidence type="ECO:0000256" key="9">
    <source>
        <dbReference type="ARBA" id="ARBA00023264"/>
    </source>
</evidence>
<evidence type="ECO:0000256" key="7">
    <source>
        <dbReference type="ARBA" id="ARBA00023209"/>
    </source>
</evidence>
<keyword evidence="1 11" id="KW-1003">Cell membrane</keyword>
<dbReference type="InterPro" id="IPR003817">
    <property type="entry name" value="PS_Dcarbxylase"/>
</dbReference>
<sequence>MAGKHQELVAKEGWVFLFPTALAALLLFILGWVISGGIVAVLAVYIAYFFRNPYRQIPEDPKGIVSPADGKIVAVRHLDDGRVMISVFLNIFNVHVNRSPIAGEVETVLHTPGKFLAAYKEEASTLNEQNKVVVRDGDFAMEVIQIAGLVARRIICWTKTQDTLAKGERFGLIRFGSRVDLYFPDECDILVTEGQKVSAGSDLIARRR</sequence>
<dbReference type="PANTHER" id="PTHR35809">
    <property type="entry name" value="ARCHAETIDYLSERINE DECARBOXYLASE PROENZYME-RELATED"/>
    <property type="match status" value="1"/>
</dbReference>
<dbReference type="NCBIfam" id="NF003685">
    <property type="entry name" value="PRK05305.2-5"/>
    <property type="match status" value="1"/>
</dbReference>
<evidence type="ECO:0000313" key="13">
    <source>
        <dbReference type="EMBL" id="MBO1319181.1"/>
    </source>
</evidence>
<keyword evidence="3 11" id="KW-0210">Decarboxylase</keyword>
<dbReference type="UniPathway" id="UPA00558">
    <property type="reaction ID" value="UER00616"/>
</dbReference>
<dbReference type="InterPro" id="IPR033175">
    <property type="entry name" value="PSD-A"/>
</dbReference>
<dbReference type="Pfam" id="PF02666">
    <property type="entry name" value="PS_Dcarbxylase"/>
    <property type="match status" value="1"/>
</dbReference>